<organism evidence="1 2">
    <name type="scientific">Pedobacter antarcticus</name>
    <dbReference type="NCBI Taxonomy" id="34086"/>
    <lineage>
        <taxon>Bacteria</taxon>
        <taxon>Pseudomonadati</taxon>
        <taxon>Bacteroidota</taxon>
        <taxon>Sphingobacteriia</taxon>
        <taxon>Sphingobacteriales</taxon>
        <taxon>Sphingobacteriaceae</taxon>
        <taxon>Pedobacter</taxon>
    </lineage>
</organism>
<dbReference type="Proteomes" id="UP000183129">
    <property type="component" value="Unassembled WGS sequence"/>
</dbReference>
<gene>
    <name evidence="1" type="ORF">SAMN03003324_00898</name>
</gene>
<accession>A0A1I2BIW3</accession>
<dbReference type="AlphaFoldDB" id="A0A1I2BIW3"/>
<dbReference type="EMBL" id="FONS01000001">
    <property type="protein sequence ID" value="SFE56111.1"/>
    <property type="molecule type" value="Genomic_DNA"/>
</dbReference>
<protein>
    <submittedName>
        <fullName evidence="1">Uncharacterized protein</fullName>
    </submittedName>
</protein>
<reference evidence="1 2" key="1">
    <citation type="submission" date="2016-10" db="EMBL/GenBank/DDBJ databases">
        <authorList>
            <person name="de Groot N.N."/>
        </authorList>
    </citation>
    <scope>NUCLEOTIDE SEQUENCE [LARGE SCALE GENOMIC DNA]</scope>
    <source>
        <strain evidence="1 2">ATCC 51969</strain>
    </source>
</reference>
<evidence type="ECO:0000313" key="2">
    <source>
        <dbReference type="Proteomes" id="UP000183129"/>
    </source>
</evidence>
<name>A0A1I2BIW3_9SPHI</name>
<proteinExistence type="predicted"/>
<dbReference type="RefSeq" id="WP_157282778.1">
    <property type="nucleotide sequence ID" value="NZ_FONS01000001.1"/>
</dbReference>
<evidence type="ECO:0000313" key="1">
    <source>
        <dbReference type="EMBL" id="SFE56111.1"/>
    </source>
</evidence>
<sequence length="55" mass="6483">MGRVKKLTDKERIAQLEKEVVFLQAHLLIELRRLKEVIGINDDYVHEPVKELKIS</sequence>